<dbReference type="EMBL" id="JAPFRD010000011">
    <property type="protein sequence ID" value="MCW8108916.1"/>
    <property type="molecule type" value="Genomic_DNA"/>
</dbReference>
<dbReference type="InterPro" id="IPR036736">
    <property type="entry name" value="ACP-like_sf"/>
</dbReference>
<evidence type="ECO:0000313" key="3">
    <source>
        <dbReference type="Proteomes" id="UP001142810"/>
    </source>
</evidence>
<dbReference type="Proteomes" id="UP001142810">
    <property type="component" value="Unassembled WGS sequence"/>
</dbReference>
<protein>
    <submittedName>
        <fullName evidence="2">Acyl carrier protein</fullName>
    </submittedName>
</protein>
<proteinExistence type="predicted"/>
<name>A0ABT3PA26_9ALTE</name>
<dbReference type="Gene3D" id="1.10.1200.10">
    <property type="entry name" value="ACP-like"/>
    <property type="match status" value="1"/>
</dbReference>
<dbReference type="NCBIfam" id="NF003757">
    <property type="entry name" value="PRK05350.1"/>
    <property type="match status" value="1"/>
</dbReference>
<comment type="caution">
    <text evidence="2">The sequence shown here is derived from an EMBL/GenBank/DDBJ whole genome shotgun (WGS) entry which is preliminary data.</text>
</comment>
<organism evidence="2 3">
    <name type="scientific">Alteromonas aquimaris</name>
    <dbReference type="NCBI Taxonomy" id="2998417"/>
    <lineage>
        <taxon>Bacteria</taxon>
        <taxon>Pseudomonadati</taxon>
        <taxon>Pseudomonadota</taxon>
        <taxon>Gammaproteobacteria</taxon>
        <taxon>Alteromonadales</taxon>
        <taxon>Alteromonadaceae</taxon>
        <taxon>Alteromonas/Salinimonas group</taxon>
        <taxon>Alteromonas</taxon>
    </lineage>
</organism>
<dbReference type="RefSeq" id="WP_265617666.1">
    <property type="nucleotide sequence ID" value="NZ_JAPFRD010000011.1"/>
</dbReference>
<accession>A0ABT3PA26</accession>
<evidence type="ECO:0000259" key="1">
    <source>
        <dbReference type="PROSITE" id="PS50075"/>
    </source>
</evidence>
<dbReference type="PROSITE" id="PS50075">
    <property type="entry name" value="CARRIER"/>
    <property type="match status" value="1"/>
</dbReference>
<sequence>MNEQRENILAQIRATLVDLFELDGSEIVPEARLYEDLDIDSIDAVDLLVDLKKTISVEITPSQFKQVRTIQDVVDVFAELSAKAQAKA</sequence>
<dbReference type="Pfam" id="PF00550">
    <property type="entry name" value="PP-binding"/>
    <property type="match status" value="1"/>
</dbReference>
<evidence type="ECO:0000313" key="2">
    <source>
        <dbReference type="EMBL" id="MCW8108916.1"/>
    </source>
</evidence>
<reference evidence="2" key="1">
    <citation type="submission" date="2022-11" db="EMBL/GenBank/DDBJ databases">
        <title>Alteromonas sp. nov., isolated from sea water of the Qingdao.</title>
        <authorList>
            <person name="Wang Q."/>
        </authorList>
    </citation>
    <scope>NUCLEOTIDE SEQUENCE</scope>
    <source>
        <strain evidence="2">ASW11-7</strain>
    </source>
</reference>
<gene>
    <name evidence="2" type="ORF">OPS25_10470</name>
</gene>
<dbReference type="SUPFAM" id="SSF47336">
    <property type="entry name" value="ACP-like"/>
    <property type="match status" value="1"/>
</dbReference>
<dbReference type="InterPro" id="IPR009081">
    <property type="entry name" value="PP-bd_ACP"/>
</dbReference>
<feature type="domain" description="Carrier" evidence="1">
    <location>
        <begin position="6"/>
        <end position="81"/>
    </location>
</feature>
<keyword evidence="3" id="KW-1185">Reference proteome</keyword>